<protein>
    <recommendedName>
        <fullName evidence="13">UDP-N-acetylglucosamine 1-carboxyvinyltransferase</fullName>
        <ecNumber evidence="13">2.5.1.7</ecNumber>
    </recommendedName>
    <alternativeName>
        <fullName evidence="13">Enoylpyruvate transferase</fullName>
    </alternativeName>
    <alternativeName>
        <fullName evidence="13">UDP-N-acetylglucosamine enolpyruvyl transferase</fullName>
        <shortName evidence="13">EPT</shortName>
    </alternativeName>
</protein>
<evidence type="ECO:0000256" key="9">
    <source>
        <dbReference type="ARBA" id="ARBA00023316"/>
    </source>
</evidence>
<dbReference type="NCBIfam" id="TIGR01072">
    <property type="entry name" value="murA"/>
    <property type="match status" value="1"/>
</dbReference>
<keyword evidence="5 13" id="KW-0808">Transferase</keyword>
<comment type="function">
    <text evidence="13">Cell wall formation. Adds enolpyruvyl to UDP-N-acetylglucosamine.</text>
</comment>
<evidence type="ECO:0000256" key="12">
    <source>
        <dbReference type="ARBA" id="ARBA00047527"/>
    </source>
</evidence>
<evidence type="ECO:0000259" key="14">
    <source>
        <dbReference type="Pfam" id="PF00275"/>
    </source>
</evidence>
<keyword evidence="4 13" id="KW-0132">Cell division</keyword>
<keyword evidence="7 13" id="KW-0573">Peptidoglycan synthesis</keyword>
<dbReference type="GO" id="GO:0009252">
    <property type="term" value="P:peptidoglycan biosynthetic process"/>
    <property type="evidence" value="ECO:0007669"/>
    <property type="project" value="UniProtKB-UniRule"/>
</dbReference>
<feature type="binding site" evidence="13">
    <location>
        <position position="327"/>
    </location>
    <ligand>
        <name>UDP-N-acetyl-alpha-D-glucosamine</name>
        <dbReference type="ChEBI" id="CHEBI:57705"/>
    </ligand>
</feature>
<dbReference type="GO" id="GO:0005737">
    <property type="term" value="C:cytoplasm"/>
    <property type="evidence" value="ECO:0007669"/>
    <property type="project" value="UniProtKB-SubCell"/>
</dbReference>
<dbReference type="EMBL" id="UHIA01000003">
    <property type="protein sequence ID" value="SUO92054.1"/>
    <property type="molecule type" value="Genomic_DNA"/>
</dbReference>
<comment type="pathway">
    <text evidence="2 13">Cell wall biogenesis; peptidoglycan biosynthesis.</text>
</comment>
<evidence type="ECO:0000256" key="1">
    <source>
        <dbReference type="ARBA" id="ARBA00004496"/>
    </source>
</evidence>
<dbReference type="GO" id="GO:0019277">
    <property type="term" value="P:UDP-N-acetylgalactosamine biosynthetic process"/>
    <property type="evidence" value="ECO:0007669"/>
    <property type="project" value="InterPro"/>
</dbReference>
<evidence type="ECO:0000256" key="5">
    <source>
        <dbReference type="ARBA" id="ARBA00022679"/>
    </source>
</evidence>
<dbReference type="Pfam" id="PF00275">
    <property type="entry name" value="EPSP_synthase"/>
    <property type="match status" value="1"/>
</dbReference>
<dbReference type="PANTHER" id="PTHR43783:SF1">
    <property type="entry name" value="UDP-N-ACETYLGLUCOSAMINE 1-CARBOXYVINYLTRANSFERASE"/>
    <property type="match status" value="1"/>
</dbReference>
<keyword evidence="8 13" id="KW-0131">Cell cycle</keyword>
<evidence type="ECO:0000313" key="16">
    <source>
        <dbReference type="Proteomes" id="UP000254575"/>
    </source>
</evidence>
<dbReference type="FunFam" id="3.65.10.10:FF:000001">
    <property type="entry name" value="UDP-N-acetylglucosamine 1-carboxyvinyltransferase"/>
    <property type="match status" value="1"/>
</dbReference>
<evidence type="ECO:0000256" key="8">
    <source>
        <dbReference type="ARBA" id="ARBA00023306"/>
    </source>
</evidence>
<dbReference type="Gene3D" id="3.65.10.10">
    <property type="entry name" value="Enolpyruvate transferase domain"/>
    <property type="match status" value="2"/>
</dbReference>
<keyword evidence="9 13" id="KW-0961">Cell wall biogenesis/degradation</keyword>
<proteinExistence type="inferred from homology"/>
<dbReference type="InterPro" id="IPR036968">
    <property type="entry name" value="Enolpyruvate_Tfrase_sf"/>
</dbReference>
<dbReference type="InterPro" id="IPR005750">
    <property type="entry name" value="UDP_GlcNAc_COvinyl_MurA"/>
</dbReference>
<comment type="catalytic activity">
    <reaction evidence="12 13">
        <text>phosphoenolpyruvate + UDP-N-acetyl-alpha-D-glucosamine = UDP-N-acetyl-3-O-(1-carboxyvinyl)-alpha-D-glucosamine + phosphate</text>
        <dbReference type="Rhea" id="RHEA:18681"/>
        <dbReference type="ChEBI" id="CHEBI:43474"/>
        <dbReference type="ChEBI" id="CHEBI:57705"/>
        <dbReference type="ChEBI" id="CHEBI:58702"/>
        <dbReference type="ChEBI" id="CHEBI:68483"/>
        <dbReference type="EC" id="2.5.1.7"/>
    </reaction>
</comment>
<name>A0A380MJN9_9GAMM</name>
<dbReference type="SUPFAM" id="SSF55205">
    <property type="entry name" value="EPT/RTPC-like"/>
    <property type="match status" value="1"/>
</dbReference>
<evidence type="ECO:0000256" key="4">
    <source>
        <dbReference type="ARBA" id="ARBA00022618"/>
    </source>
</evidence>
<dbReference type="GO" id="GO:0008760">
    <property type="term" value="F:UDP-N-acetylglucosamine 1-carboxyvinyltransferase activity"/>
    <property type="evidence" value="ECO:0007669"/>
    <property type="project" value="UniProtKB-UniRule"/>
</dbReference>
<feature type="active site" description="Proton donor" evidence="13">
    <location>
        <position position="117"/>
    </location>
</feature>
<accession>A0A380MJN9</accession>
<comment type="similarity">
    <text evidence="11 13">Belongs to the EPSP synthase family. MurA subfamily.</text>
</comment>
<feature type="binding site" evidence="13">
    <location>
        <position position="305"/>
    </location>
    <ligand>
        <name>UDP-N-acetyl-alpha-D-glucosamine</name>
        <dbReference type="ChEBI" id="CHEBI:57705"/>
    </ligand>
</feature>
<evidence type="ECO:0000256" key="11">
    <source>
        <dbReference type="ARBA" id="ARBA00038367"/>
    </source>
</evidence>
<dbReference type="Proteomes" id="UP000254575">
    <property type="component" value="Unassembled WGS sequence"/>
</dbReference>
<dbReference type="GO" id="GO:0071555">
    <property type="term" value="P:cell wall organization"/>
    <property type="evidence" value="ECO:0007669"/>
    <property type="project" value="UniProtKB-KW"/>
</dbReference>
<sequence length="418" mass="44606">MEQLKIIGGKGLEGEIAISGAKNAVLPILAATLLVEGETVIDNVPRLRDVHTLIEVLNAMGAKAAFTDENQVTVDASHIDNPVAPYELVRTMRASVLVLGPLLARFGEAKVSLPGGCAIGARPVDQHIKGMRALGAEIDIEEGYIHAKGKLSGQRFVMDVVTVTGTENILMAAVLAKGTTILENAAREPEVSDLAHLLNAMGAKISGIGTATLTIEGVEKLHPVRYSTLPDRIETGTHLIAAAVTGGHLLLRRTTPTFLEAVLEKLETAGSLIKRGTDTIEIDHRNRPLKAVSIRTAPYPAFPTDMQAQFMALNCLAEGAATMVETIFENRFMHVPELSRMGADIFVEGHTATTRGVAKLSGAPVMATDLRASACLVIAALAAEGETLIDRIYHLDRGYDGIEKKLRAVGADIERIRS</sequence>
<keyword evidence="10 13" id="KW-0670">Pyruvate</keyword>
<feature type="binding site" evidence="13">
    <location>
        <begin position="122"/>
        <end position="126"/>
    </location>
    <ligand>
        <name>UDP-N-acetyl-alpha-D-glucosamine</name>
        <dbReference type="ChEBI" id="CHEBI:57705"/>
    </ligand>
</feature>
<dbReference type="GO" id="GO:0008360">
    <property type="term" value="P:regulation of cell shape"/>
    <property type="evidence" value="ECO:0007669"/>
    <property type="project" value="UniProtKB-KW"/>
</dbReference>
<keyword evidence="16" id="KW-1185">Reference proteome</keyword>
<comment type="caution">
    <text evidence="13">Lacks conserved residue(s) required for the propagation of feature annotation.</text>
</comment>
<dbReference type="InterPro" id="IPR001986">
    <property type="entry name" value="Enolpyruvate_Tfrase_dom"/>
</dbReference>
<dbReference type="InterPro" id="IPR013792">
    <property type="entry name" value="RNA3'P_cycl/enolpyr_Trfase_a/b"/>
</dbReference>
<dbReference type="NCBIfam" id="NF006873">
    <property type="entry name" value="PRK09369.1"/>
    <property type="match status" value="1"/>
</dbReference>
<dbReference type="HAMAP" id="MF_00111">
    <property type="entry name" value="MurA"/>
    <property type="match status" value="1"/>
</dbReference>
<keyword evidence="6 13" id="KW-0133">Cell shape</keyword>
<feature type="modified residue" description="2-(S-cysteinyl)pyruvic acid O-phosphothioketal" evidence="13">
    <location>
        <position position="117"/>
    </location>
</feature>
<evidence type="ECO:0000256" key="3">
    <source>
        <dbReference type="ARBA" id="ARBA00022490"/>
    </source>
</evidence>
<dbReference type="CDD" id="cd01555">
    <property type="entry name" value="UdpNAET"/>
    <property type="match status" value="1"/>
</dbReference>
<evidence type="ECO:0000256" key="2">
    <source>
        <dbReference type="ARBA" id="ARBA00004752"/>
    </source>
</evidence>
<dbReference type="RefSeq" id="WP_115217672.1">
    <property type="nucleotide sequence ID" value="NZ_UHIA01000003.1"/>
</dbReference>
<evidence type="ECO:0000256" key="10">
    <source>
        <dbReference type="ARBA" id="ARBA00023317"/>
    </source>
</evidence>
<dbReference type="EC" id="2.5.1.7" evidence="13"/>
<dbReference type="UniPathway" id="UPA00219"/>
<gene>
    <name evidence="13 15" type="primary">murA</name>
    <name evidence="15" type="ORF">NCTC10717_00368</name>
</gene>
<dbReference type="PANTHER" id="PTHR43783">
    <property type="entry name" value="UDP-N-ACETYLGLUCOSAMINE 1-CARBOXYVINYLTRANSFERASE"/>
    <property type="match status" value="1"/>
</dbReference>
<dbReference type="OrthoDB" id="9803760at2"/>
<organism evidence="15 16">
    <name type="scientific">Suttonella indologenes</name>
    <dbReference type="NCBI Taxonomy" id="13276"/>
    <lineage>
        <taxon>Bacteria</taxon>
        <taxon>Pseudomonadati</taxon>
        <taxon>Pseudomonadota</taxon>
        <taxon>Gammaproteobacteria</taxon>
        <taxon>Cardiobacteriales</taxon>
        <taxon>Cardiobacteriaceae</taxon>
        <taxon>Suttonella</taxon>
    </lineage>
</organism>
<evidence type="ECO:0000256" key="13">
    <source>
        <dbReference type="HAMAP-Rule" id="MF_00111"/>
    </source>
</evidence>
<evidence type="ECO:0000256" key="7">
    <source>
        <dbReference type="ARBA" id="ARBA00022984"/>
    </source>
</evidence>
<evidence type="ECO:0000256" key="6">
    <source>
        <dbReference type="ARBA" id="ARBA00022960"/>
    </source>
</evidence>
<dbReference type="GO" id="GO:0051301">
    <property type="term" value="P:cell division"/>
    <property type="evidence" value="ECO:0007669"/>
    <property type="project" value="UniProtKB-KW"/>
</dbReference>
<feature type="binding site" evidence="13">
    <location>
        <position position="93"/>
    </location>
    <ligand>
        <name>UDP-N-acetyl-alpha-D-glucosamine</name>
        <dbReference type="ChEBI" id="CHEBI:57705"/>
    </ligand>
</feature>
<comment type="subcellular location">
    <subcellularLocation>
        <location evidence="1 13">Cytoplasm</location>
    </subcellularLocation>
</comment>
<reference evidence="15 16" key="1">
    <citation type="submission" date="2018-06" db="EMBL/GenBank/DDBJ databases">
        <authorList>
            <consortium name="Pathogen Informatics"/>
            <person name="Doyle S."/>
        </authorList>
    </citation>
    <scope>NUCLEOTIDE SEQUENCE [LARGE SCALE GENOMIC DNA]</scope>
    <source>
        <strain evidence="15 16">NCTC10717</strain>
    </source>
</reference>
<dbReference type="AlphaFoldDB" id="A0A380MJN9"/>
<dbReference type="InterPro" id="IPR050068">
    <property type="entry name" value="MurA_subfamily"/>
</dbReference>
<keyword evidence="3 13" id="KW-0963">Cytoplasm</keyword>
<feature type="domain" description="Enolpyruvate transferase" evidence="14">
    <location>
        <begin position="9"/>
        <end position="406"/>
    </location>
</feature>
<evidence type="ECO:0000313" key="15">
    <source>
        <dbReference type="EMBL" id="SUO92054.1"/>
    </source>
</evidence>
<feature type="binding site" evidence="13">
    <location>
        <begin position="22"/>
        <end position="23"/>
    </location>
    <ligand>
        <name>phosphoenolpyruvate</name>
        <dbReference type="ChEBI" id="CHEBI:58702"/>
    </ligand>
</feature>